<dbReference type="EMBL" id="CP146369">
    <property type="protein sequence ID" value="WWT53842.1"/>
    <property type="molecule type" value="Genomic_DNA"/>
</dbReference>
<evidence type="ECO:0000256" key="5">
    <source>
        <dbReference type="SAM" id="MobiDB-lite"/>
    </source>
</evidence>
<keyword evidence="1 6" id="KW-0489">Methyltransferase</keyword>
<dbReference type="InterPro" id="IPR029063">
    <property type="entry name" value="SAM-dependent_MTases_sf"/>
</dbReference>
<keyword evidence="7" id="KW-1185">Reference proteome</keyword>
<proteinExistence type="predicted"/>
<dbReference type="GO" id="GO:0008168">
    <property type="term" value="F:methyltransferase activity"/>
    <property type="evidence" value="ECO:0007669"/>
    <property type="project" value="UniProtKB-KW"/>
</dbReference>
<dbReference type="Proteomes" id="UP001363460">
    <property type="component" value="Chromosome"/>
</dbReference>
<dbReference type="Pfam" id="PF00145">
    <property type="entry name" value="DNA_methylase"/>
    <property type="match status" value="1"/>
</dbReference>
<evidence type="ECO:0000256" key="2">
    <source>
        <dbReference type="ARBA" id="ARBA00022679"/>
    </source>
</evidence>
<evidence type="ECO:0000256" key="3">
    <source>
        <dbReference type="ARBA" id="ARBA00022747"/>
    </source>
</evidence>
<dbReference type="GO" id="GO:0032259">
    <property type="term" value="P:methylation"/>
    <property type="evidence" value="ECO:0007669"/>
    <property type="project" value="UniProtKB-KW"/>
</dbReference>
<dbReference type="RefSeq" id="WP_338575770.1">
    <property type="nucleotide sequence ID" value="NZ_CP146369.1"/>
</dbReference>
<dbReference type="SUPFAM" id="SSF53335">
    <property type="entry name" value="S-adenosyl-L-methionine-dependent methyltransferases"/>
    <property type="match status" value="1"/>
</dbReference>
<evidence type="ECO:0000256" key="1">
    <source>
        <dbReference type="ARBA" id="ARBA00022603"/>
    </source>
</evidence>
<comment type="catalytic activity">
    <reaction evidence="4">
        <text>a 2'-deoxycytidine in DNA + S-adenosyl-L-methionine = a 5-methyl-2'-deoxycytidine in DNA + S-adenosyl-L-homocysteine + H(+)</text>
        <dbReference type="Rhea" id="RHEA:13681"/>
        <dbReference type="Rhea" id="RHEA-COMP:11369"/>
        <dbReference type="Rhea" id="RHEA-COMP:11370"/>
        <dbReference type="ChEBI" id="CHEBI:15378"/>
        <dbReference type="ChEBI" id="CHEBI:57856"/>
        <dbReference type="ChEBI" id="CHEBI:59789"/>
        <dbReference type="ChEBI" id="CHEBI:85452"/>
        <dbReference type="ChEBI" id="CHEBI:85454"/>
        <dbReference type="EC" id="2.1.1.37"/>
    </reaction>
</comment>
<evidence type="ECO:0000256" key="4">
    <source>
        <dbReference type="ARBA" id="ARBA00047422"/>
    </source>
</evidence>
<evidence type="ECO:0000313" key="7">
    <source>
        <dbReference type="Proteomes" id="UP001363460"/>
    </source>
</evidence>
<dbReference type="Gene3D" id="3.40.50.150">
    <property type="entry name" value="Vaccinia Virus protein VP39"/>
    <property type="match status" value="1"/>
</dbReference>
<accession>A0ABZ2ICS9</accession>
<evidence type="ECO:0000313" key="6">
    <source>
        <dbReference type="EMBL" id="WWT53842.1"/>
    </source>
</evidence>
<feature type="region of interest" description="Disordered" evidence="5">
    <location>
        <begin position="175"/>
        <end position="206"/>
    </location>
</feature>
<dbReference type="InterPro" id="IPR001525">
    <property type="entry name" value="C5_MeTfrase"/>
</dbReference>
<feature type="compositionally biased region" description="Basic and acidic residues" evidence="5">
    <location>
        <begin position="232"/>
        <end position="242"/>
    </location>
</feature>
<protein>
    <submittedName>
        <fullName evidence="6">DNA cytosine methyltransferase</fullName>
    </submittedName>
</protein>
<name>A0ABZ2ICS9_9CAUL</name>
<gene>
    <name evidence="6" type="ORF">V8J38_11310</name>
</gene>
<keyword evidence="3" id="KW-0680">Restriction system</keyword>
<sequence>MGAYYNENDPNAAAWLRELIARNLIAPGDVDDRSIVDVRADDLRGYAQCHFFAGIGVWSYALRGAGWLDDRPIWTGSCPCQPFSAAGRGDGFDDPRHLWPDFFRLIRECRPDTLAGEQVASKDGLAWFDLVSSDLEGSGYAVGAVDTPAAGFGAPHVRQRLYWVGITDHAFGRPDMAGRDIGDGENARRAQAAGDARPSRRSGGLVSAHRIRAGGALSRHHDHSAVAHDAEPIRLADDHGDRTGQAVGGLSRGDIGAHGSPVRPGPVNGFWSAADWLSSRDGRWRPAEPGTFPLAHGSAARVGRLRGYGNGLVAPQAQAFCEVLMEVAA</sequence>
<feature type="compositionally biased region" description="Basic and acidic residues" evidence="5">
    <location>
        <begin position="175"/>
        <end position="188"/>
    </location>
</feature>
<keyword evidence="2" id="KW-0808">Transferase</keyword>
<organism evidence="6 7">
    <name type="scientific">Brevundimonas olei</name>
    <dbReference type="NCBI Taxonomy" id="657642"/>
    <lineage>
        <taxon>Bacteria</taxon>
        <taxon>Pseudomonadati</taxon>
        <taxon>Pseudomonadota</taxon>
        <taxon>Alphaproteobacteria</taxon>
        <taxon>Caulobacterales</taxon>
        <taxon>Caulobacteraceae</taxon>
        <taxon>Brevundimonas</taxon>
    </lineage>
</organism>
<feature type="region of interest" description="Disordered" evidence="5">
    <location>
        <begin position="232"/>
        <end position="266"/>
    </location>
</feature>
<reference evidence="6 7" key="1">
    <citation type="submission" date="2024-02" db="EMBL/GenBank/DDBJ databases">
        <title>Distribution and functional of Brevundimonas-related endobacteria within Verticillium dahliae.</title>
        <authorList>
            <person name="Zeng H."/>
        </authorList>
    </citation>
    <scope>NUCLEOTIDE SEQUENCE [LARGE SCALE GENOMIC DNA]</scope>
    <source>
        <strain evidence="6 7">TRM 44200</strain>
    </source>
</reference>